<keyword evidence="2" id="KW-1185">Reference proteome</keyword>
<feature type="non-terminal residue" evidence="1">
    <location>
        <position position="1"/>
    </location>
</feature>
<comment type="caution">
    <text evidence="1">The sequence shown here is derived from an EMBL/GenBank/DDBJ whole genome shotgun (WGS) entry which is preliminary data.</text>
</comment>
<organism evidence="1 2">
    <name type="scientific">Coemansia helicoidea</name>
    <dbReference type="NCBI Taxonomy" id="1286919"/>
    <lineage>
        <taxon>Eukaryota</taxon>
        <taxon>Fungi</taxon>
        <taxon>Fungi incertae sedis</taxon>
        <taxon>Zoopagomycota</taxon>
        <taxon>Kickxellomycotina</taxon>
        <taxon>Kickxellomycetes</taxon>
        <taxon>Kickxellales</taxon>
        <taxon>Kickxellaceae</taxon>
        <taxon>Coemansia</taxon>
    </lineage>
</organism>
<name>A0ACC1L7F2_9FUNG</name>
<keyword evidence="1" id="KW-0808">Transferase</keyword>
<dbReference type="EMBL" id="JANBUN010000671">
    <property type="protein sequence ID" value="KAJ2802073.1"/>
    <property type="molecule type" value="Genomic_DNA"/>
</dbReference>
<dbReference type="Proteomes" id="UP001140087">
    <property type="component" value="Unassembled WGS sequence"/>
</dbReference>
<evidence type="ECO:0000313" key="2">
    <source>
        <dbReference type="Proteomes" id="UP001140087"/>
    </source>
</evidence>
<sequence>APFQESHGGHLYCCVASLSLMHRLDALPDRQRTLQWALRRQSTGFQGRVNKIPDVCYMFWVGAAIEILGGHDLVDAPAAAAFALQCQADIGGMSKWPNYRPDPLHSALGIVGFSFYQPDGLPRMYPELLVPMDVLRSIRR</sequence>
<accession>A0ACC1L7F2</accession>
<gene>
    <name evidence="1" type="primary">PGGT1B</name>
    <name evidence="1" type="ORF">H4R21_002563</name>
</gene>
<protein>
    <submittedName>
        <fullName evidence="1">Geranylgeranyl transferase type-1 subunit beta</fullName>
        <ecNumber evidence="1">2.5.1.59</ecNumber>
    </submittedName>
</protein>
<reference evidence="1" key="1">
    <citation type="submission" date="2022-07" db="EMBL/GenBank/DDBJ databases">
        <title>Phylogenomic reconstructions and comparative analyses of Kickxellomycotina fungi.</title>
        <authorList>
            <person name="Reynolds N.K."/>
            <person name="Stajich J.E."/>
            <person name="Barry K."/>
            <person name="Grigoriev I.V."/>
            <person name="Crous P."/>
            <person name="Smith M.E."/>
        </authorList>
    </citation>
    <scope>NUCLEOTIDE SEQUENCE</scope>
    <source>
        <strain evidence="1">BCRC 34780</strain>
    </source>
</reference>
<proteinExistence type="predicted"/>
<evidence type="ECO:0000313" key="1">
    <source>
        <dbReference type="EMBL" id="KAJ2802073.1"/>
    </source>
</evidence>
<dbReference type="EC" id="2.5.1.59" evidence="1"/>